<keyword evidence="2" id="KW-1185">Reference proteome</keyword>
<sequence>MKKNYKIKKTISIKQFISEFGESLSKHMKKRLLDLEVRSVLTRKEDNYRLDLKHVEHTQYNCHSSNSDTCKKEYAYASFVIIDNTLYFSEKCLESDAVMQSPIVSTIYNNLDSENMVCDKDINAKLINDDNIDYIIDTILTVCPEVSQKYIDIVHQMTSLAESSTRGISYGKLSL</sequence>
<dbReference type="Proteomes" id="UP001144612">
    <property type="component" value="Unassembled WGS sequence"/>
</dbReference>
<evidence type="ECO:0000313" key="1">
    <source>
        <dbReference type="EMBL" id="MCY6957279.1"/>
    </source>
</evidence>
<organism evidence="1 2">
    <name type="scientific">Clostridium brassicae</name>
    <dbReference type="NCBI Taxonomy" id="2999072"/>
    <lineage>
        <taxon>Bacteria</taxon>
        <taxon>Bacillati</taxon>
        <taxon>Bacillota</taxon>
        <taxon>Clostridia</taxon>
        <taxon>Eubacteriales</taxon>
        <taxon>Clostridiaceae</taxon>
        <taxon>Clostridium</taxon>
    </lineage>
</organism>
<evidence type="ECO:0000313" key="2">
    <source>
        <dbReference type="Proteomes" id="UP001144612"/>
    </source>
</evidence>
<name>A0ABT4D4R3_9CLOT</name>
<proteinExistence type="predicted"/>
<reference evidence="1" key="1">
    <citation type="submission" date="2022-12" db="EMBL/GenBank/DDBJ databases">
        <title>Clostridium sp. nov., isolated from industrial wastewater.</title>
        <authorList>
            <person name="Jiayan W."/>
        </authorList>
    </citation>
    <scope>NUCLEOTIDE SEQUENCE</scope>
    <source>
        <strain evidence="1">ZC22-4</strain>
    </source>
</reference>
<accession>A0ABT4D4R3</accession>
<dbReference type="EMBL" id="JAPQFJ010000001">
    <property type="protein sequence ID" value="MCY6957279.1"/>
    <property type="molecule type" value="Genomic_DNA"/>
</dbReference>
<protein>
    <submittedName>
        <fullName evidence="1">Uncharacterized protein</fullName>
    </submittedName>
</protein>
<dbReference type="RefSeq" id="WP_268059634.1">
    <property type="nucleotide sequence ID" value="NZ_JAPQFJ010000001.1"/>
</dbReference>
<comment type="caution">
    <text evidence="1">The sequence shown here is derived from an EMBL/GenBank/DDBJ whole genome shotgun (WGS) entry which is preliminary data.</text>
</comment>
<gene>
    <name evidence="1" type="ORF">OW729_01525</name>
</gene>